<dbReference type="HAMAP" id="MF_00983">
    <property type="entry name" value="PriA"/>
    <property type="match status" value="1"/>
</dbReference>
<keyword evidence="7 11" id="KW-0862">Zinc</keyword>
<evidence type="ECO:0000256" key="8">
    <source>
        <dbReference type="ARBA" id="ARBA00022840"/>
    </source>
</evidence>
<protein>
    <recommendedName>
        <fullName evidence="11">Replication restart protein PriA</fullName>
    </recommendedName>
    <alternativeName>
        <fullName evidence="11">ATP-dependent DNA helicase PriA</fullName>
        <ecNumber evidence="11">5.6.2.4</ecNumber>
    </alternativeName>
    <alternativeName>
        <fullName evidence="11">DNA 3'-5' helicase PriA</fullName>
    </alternativeName>
</protein>
<dbReference type="Pfam" id="PF00271">
    <property type="entry name" value="Helicase_C"/>
    <property type="match status" value="1"/>
</dbReference>
<dbReference type="InterPro" id="IPR042115">
    <property type="entry name" value="PriA_3primeBD_sf"/>
</dbReference>
<comment type="cofactor">
    <cofactor evidence="11">
        <name>Zn(2+)</name>
        <dbReference type="ChEBI" id="CHEBI:29105"/>
    </cofactor>
    <text evidence="11">Binds 2 zinc ions per subunit.</text>
</comment>
<dbReference type="Gene3D" id="3.40.1440.60">
    <property type="entry name" value="PriA, 3(prime) DNA-binding domain"/>
    <property type="match status" value="1"/>
</dbReference>
<comment type="catalytic activity">
    <reaction evidence="11">
        <text>ATP + H2O = ADP + phosphate + H(+)</text>
        <dbReference type="Rhea" id="RHEA:13065"/>
        <dbReference type="ChEBI" id="CHEBI:15377"/>
        <dbReference type="ChEBI" id="CHEBI:15378"/>
        <dbReference type="ChEBI" id="CHEBI:30616"/>
        <dbReference type="ChEBI" id="CHEBI:43474"/>
        <dbReference type="ChEBI" id="CHEBI:456216"/>
        <dbReference type="EC" id="5.6.2.4"/>
    </reaction>
</comment>
<dbReference type="SMART" id="SM00490">
    <property type="entry name" value="HELICc"/>
    <property type="match status" value="1"/>
</dbReference>
<dbReference type="Proteomes" id="UP001208017">
    <property type="component" value="Unassembled WGS sequence"/>
</dbReference>
<dbReference type="Gene3D" id="3.40.50.300">
    <property type="entry name" value="P-loop containing nucleotide triphosphate hydrolases"/>
    <property type="match status" value="2"/>
</dbReference>
<sequence length="833" mass="94433">MNGTDRQMAALWETVRNKRYAEVIVEVRAAEVDRPFHYEVPPSWAQCVHVGTRVLVPFGPRKLEGYVVGFTSETDKPEKTKPLLEVLDDEPPLTEDLVELASWLSERYLCTKAAAVQALLPSGMRAKATTYLKIKDIEALSAFLPGTPEIELLDLLQNSPKTTKEQMLSSRPEWRPMIRSFVEQGVLEELYGVKQAIQAKMITYLICPLSQEQLQAALEEISPRAKKQKELLAHVYDLGEAAPMKDIFAETGASSATLKPLLEKGWVVKEEREVLRDPYGVQHGERQTKLPLTESQQNAYNEIRSAVDSDAPRTILLQGVTGSGKTEVYLQAIAACVESGKQAVMLVPEIALTPQMVEQFKKRFGDMVAVMHSRLSAGEKFDEWRRIRGGEVEIVVGARSAIFAPFRRIGLMIIDEEHETSYKQDDHPKYLAREVAMYRGRQHGATVVLGSATPALETRWWAHQGQIGRVEMPERVRGQKLPKVRVIDMRLELRERNHSMFSKALKKGIEERLERGEQIILFLNRRGFATFVLCRSCGFVARCPECEIPLTYHKARGYEQLRCHYCGYAERNPEQCPDCRGDHVRHFGTGTQRVEEELGRVFPDAKVIRMDVDTTTGKGAHAELLQRFRQKEAQILLGTQMIAKGLDFPDVTLVGVISAESSLYLPDFRAAERTFQLLTQVAGRAGRHELPGEVVVQSYNPEHYAIQFAKKQEYEAFFQHEIRVRHAMHNPPFRELAAFTSVNEDEDKALAVARRVEERMRRELSGREEVIILGTSPAPLSRLQGKYRFNVVIKYGRFKTVGAEVRTVYQEMAQEAKKLGGYLSIDVNAQMIL</sequence>
<feature type="binding site" evidence="11">
    <location>
        <position position="534"/>
    </location>
    <ligand>
        <name>Zn(2+)</name>
        <dbReference type="ChEBI" id="CHEBI:29105"/>
        <label>1</label>
    </ligand>
</feature>
<feature type="binding site" evidence="11">
    <location>
        <position position="543"/>
    </location>
    <ligand>
        <name>Zn(2+)</name>
        <dbReference type="ChEBI" id="CHEBI:29105"/>
        <label>2</label>
    </ligand>
</feature>
<evidence type="ECO:0000256" key="6">
    <source>
        <dbReference type="ARBA" id="ARBA00022806"/>
    </source>
</evidence>
<keyword evidence="15" id="KW-1185">Reference proteome</keyword>
<feature type="binding site" evidence="11">
    <location>
        <position position="537"/>
    </location>
    <ligand>
        <name>Zn(2+)</name>
        <dbReference type="ChEBI" id="CHEBI:29105"/>
        <label>1</label>
    </ligand>
</feature>
<dbReference type="NCBIfam" id="NF004066">
    <property type="entry name" value="PRK05580.1-3"/>
    <property type="match status" value="1"/>
</dbReference>
<dbReference type="EMBL" id="JAPMLT010000001">
    <property type="protein sequence ID" value="MCX7568421.1"/>
    <property type="molecule type" value="Genomic_DNA"/>
</dbReference>
<gene>
    <name evidence="11 14" type="primary">priA</name>
    <name evidence="14" type="ORF">OS242_00345</name>
</gene>
<dbReference type="PROSITE" id="PS51194">
    <property type="entry name" value="HELICASE_CTER"/>
    <property type="match status" value="1"/>
</dbReference>
<dbReference type="CDD" id="cd17929">
    <property type="entry name" value="DEXHc_priA"/>
    <property type="match status" value="1"/>
</dbReference>
<evidence type="ECO:0000256" key="4">
    <source>
        <dbReference type="ARBA" id="ARBA00022741"/>
    </source>
</evidence>
<proteinExistence type="inferred from homology"/>
<evidence type="ECO:0000256" key="9">
    <source>
        <dbReference type="ARBA" id="ARBA00023125"/>
    </source>
</evidence>
<evidence type="ECO:0000256" key="2">
    <source>
        <dbReference type="ARBA" id="ARBA00022705"/>
    </source>
</evidence>
<dbReference type="Pfam" id="PF18074">
    <property type="entry name" value="PriA_C"/>
    <property type="match status" value="1"/>
</dbReference>
<keyword evidence="5 11" id="KW-0378">Hydrolase</keyword>
<keyword evidence="2 11" id="KW-0235">DNA replication</keyword>
<dbReference type="InterPro" id="IPR014001">
    <property type="entry name" value="Helicase_ATP-bd"/>
</dbReference>
<feature type="binding site" evidence="11">
    <location>
        <position position="566"/>
    </location>
    <ligand>
        <name>Zn(2+)</name>
        <dbReference type="ChEBI" id="CHEBI:29105"/>
        <label>2</label>
    </ligand>
</feature>
<feature type="binding site" evidence="11">
    <location>
        <position position="546"/>
    </location>
    <ligand>
        <name>Zn(2+)</name>
        <dbReference type="ChEBI" id="CHEBI:29105"/>
        <label>2</label>
    </ligand>
</feature>
<dbReference type="RefSeq" id="WP_267149674.1">
    <property type="nucleotide sequence ID" value="NZ_JAPMLT010000001.1"/>
</dbReference>
<evidence type="ECO:0000256" key="5">
    <source>
        <dbReference type="ARBA" id="ARBA00022801"/>
    </source>
</evidence>
<keyword evidence="9 11" id="KW-0238">DNA-binding</keyword>
<evidence type="ECO:0000259" key="12">
    <source>
        <dbReference type="PROSITE" id="PS51192"/>
    </source>
</evidence>
<dbReference type="PANTHER" id="PTHR30580:SF0">
    <property type="entry name" value="PRIMOSOMAL PROTEIN N"/>
    <property type="match status" value="1"/>
</dbReference>
<keyword evidence="6 11" id="KW-0347">Helicase</keyword>
<dbReference type="Pfam" id="PF00270">
    <property type="entry name" value="DEAD"/>
    <property type="match status" value="1"/>
</dbReference>
<dbReference type="NCBIfam" id="TIGR00595">
    <property type="entry name" value="priA"/>
    <property type="match status" value="1"/>
</dbReference>
<evidence type="ECO:0000256" key="11">
    <source>
        <dbReference type="HAMAP-Rule" id="MF_00983"/>
    </source>
</evidence>
<dbReference type="InterPro" id="IPR041222">
    <property type="entry name" value="PriA_3primeBD"/>
</dbReference>
<keyword evidence="4 11" id="KW-0547">Nucleotide-binding</keyword>
<keyword evidence="10 11" id="KW-0413">Isomerase</keyword>
<dbReference type="InterPro" id="IPR001650">
    <property type="entry name" value="Helicase_C-like"/>
</dbReference>
<evidence type="ECO:0000256" key="1">
    <source>
        <dbReference type="ARBA" id="ARBA00022515"/>
    </source>
</evidence>
<dbReference type="InterPro" id="IPR040498">
    <property type="entry name" value="PriA_CRR"/>
</dbReference>
<dbReference type="InterPro" id="IPR027417">
    <property type="entry name" value="P-loop_NTPase"/>
</dbReference>
<comment type="caution">
    <text evidence="14">The sequence shown here is derived from an EMBL/GenBank/DDBJ whole genome shotgun (WGS) entry which is preliminary data.</text>
</comment>
<dbReference type="PANTHER" id="PTHR30580">
    <property type="entry name" value="PRIMOSOMAL PROTEIN N"/>
    <property type="match status" value="1"/>
</dbReference>
<comment type="function">
    <text evidence="11">Initiates the restart of stalled replication forks, which reloads the replicative helicase on sites other than the origin of replication. Recognizes and binds to abandoned replication forks and remodels them to uncover a helicase loading site. Promotes assembly of the primosome at these replication forks.</text>
</comment>
<name>A0ABT3WW31_9BACL</name>
<dbReference type="Pfam" id="PF17764">
    <property type="entry name" value="PriA_3primeBD"/>
    <property type="match status" value="1"/>
</dbReference>
<organism evidence="14 15">
    <name type="scientific">Tumebacillus lacus</name>
    <dbReference type="NCBI Taxonomy" id="2995335"/>
    <lineage>
        <taxon>Bacteria</taxon>
        <taxon>Bacillati</taxon>
        <taxon>Bacillota</taxon>
        <taxon>Bacilli</taxon>
        <taxon>Bacillales</taxon>
        <taxon>Alicyclobacillaceae</taxon>
        <taxon>Tumebacillus</taxon>
    </lineage>
</organism>
<keyword evidence="1 11" id="KW-0639">Primosome</keyword>
<dbReference type="Pfam" id="PF18319">
    <property type="entry name" value="Zn_ribbon_PriA"/>
    <property type="match status" value="1"/>
</dbReference>
<dbReference type="CDD" id="cd18804">
    <property type="entry name" value="SF2_C_priA"/>
    <property type="match status" value="1"/>
</dbReference>
<dbReference type="SMART" id="SM00487">
    <property type="entry name" value="DEXDc"/>
    <property type="match status" value="1"/>
</dbReference>
<dbReference type="InterPro" id="IPR011545">
    <property type="entry name" value="DEAD/DEAH_box_helicase_dom"/>
</dbReference>
<dbReference type="SUPFAM" id="SSF52540">
    <property type="entry name" value="P-loop containing nucleoside triphosphate hydrolases"/>
    <property type="match status" value="2"/>
</dbReference>
<dbReference type="PROSITE" id="PS51192">
    <property type="entry name" value="HELICASE_ATP_BIND_1"/>
    <property type="match status" value="1"/>
</dbReference>
<keyword evidence="3 11" id="KW-0479">Metal-binding</keyword>
<dbReference type="GO" id="GO:0016787">
    <property type="term" value="F:hydrolase activity"/>
    <property type="evidence" value="ECO:0007669"/>
    <property type="project" value="UniProtKB-KW"/>
</dbReference>
<evidence type="ECO:0000259" key="13">
    <source>
        <dbReference type="PROSITE" id="PS51194"/>
    </source>
</evidence>
<comment type="similarity">
    <text evidence="11">Belongs to the helicase family. PriA subfamily.</text>
</comment>
<comment type="catalytic activity">
    <reaction evidence="11">
        <text>Couples ATP hydrolysis with the unwinding of duplex DNA by translocating in the 3'-5' direction.</text>
        <dbReference type="EC" id="5.6.2.4"/>
    </reaction>
</comment>
<dbReference type="InterPro" id="IPR041236">
    <property type="entry name" value="PriA_C"/>
</dbReference>
<evidence type="ECO:0000313" key="14">
    <source>
        <dbReference type="EMBL" id="MCX7568421.1"/>
    </source>
</evidence>
<feature type="binding site" evidence="11">
    <location>
        <position position="563"/>
    </location>
    <ligand>
        <name>Zn(2+)</name>
        <dbReference type="ChEBI" id="CHEBI:29105"/>
        <label>2</label>
    </ligand>
</feature>
<evidence type="ECO:0000313" key="15">
    <source>
        <dbReference type="Proteomes" id="UP001208017"/>
    </source>
</evidence>
<feature type="domain" description="Helicase C-terminal" evidence="13">
    <location>
        <begin position="571"/>
        <end position="725"/>
    </location>
</feature>
<dbReference type="EC" id="5.6.2.4" evidence="11"/>
<accession>A0ABT3WW31</accession>
<keyword evidence="8 11" id="KW-0067">ATP-binding</keyword>
<comment type="subunit">
    <text evidence="11">Component of the replication restart primosome.</text>
</comment>
<evidence type="ECO:0000256" key="3">
    <source>
        <dbReference type="ARBA" id="ARBA00022723"/>
    </source>
</evidence>
<feature type="binding site" evidence="11">
    <location>
        <position position="576"/>
    </location>
    <ligand>
        <name>Zn(2+)</name>
        <dbReference type="ChEBI" id="CHEBI:29105"/>
        <label>1</label>
    </ligand>
</feature>
<evidence type="ECO:0000256" key="10">
    <source>
        <dbReference type="ARBA" id="ARBA00023235"/>
    </source>
</evidence>
<feature type="domain" description="Helicase ATP-binding" evidence="12">
    <location>
        <begin position="306"/>
        <end position="472"/>
    </location>
</feature>
<reference evidence="14 15" key="1">
    <citation type="submission" date="2022-11" db="EMBL/GenBank/DDBJ databases">
        <title>Study of microbial diversity in lake waters.</title>
        <authorList>
            <person name="Zhang J."/>
        </authorList>
    </citation>
    <scope>NUCLEOTIDE SEQUENCE [LARGE SCALE GENOMIC DNA]</scope>
    <source>
        <strain evidence="14 15">DT12</strain>
    </source>
</reference>
<dbReference type="InterPro" id="IPR005259">
    <property type="entry name" value="PriA"/>
</dbReference>
<evidence type="ECO:0000256" key="7">
    <source>
        <dbReference type="ARBA" id="ARBA00022833"/>
    </source>
</evidence>
<feature type="binding site" evidence="11">
    <location>
        <position position="579"/>
    </location>
    <ligand>
        <name>Zn(2+)</name>
        <dbReference type="ChEBI" id="CHEBI:29105"/>
        <label>1</label>
    </ligand>
</feature>